<reference evidence="2 3" key="1">
    <citation type="submission" date="2020-08" db="EMBL/GenBank/DDBJ databases">
        <title>Genomic Encyclopedia of Type Strains, Phase IV (KMG-IV): sequencing the most valuable type-strain genomes for metagenomic binning, comparative biology and taxonomic classification.</title>
        <authorList>
            <person name="Goeker M."/>
        </authorList>
    </citation>
    <scope>NUCLEOTIDE SEQUENCE [LARGE SCALE GENOMIC DNA]</scope>
    <source>
        <strain evidence="2 3">DSM 17328</strain>
    </source>
</reference>
<gene>
    <name evidence="2" type="ORF">GGQ98_000492</name>
</gene>
<evidence type="ECO:0000259" key="1">
    <source>
        <dbReference type="Pfam" id="PF00557"/>
    </source>
</evidence>
<dbReference type="Proteomes" id="UP000566324">
    <property type="component" value="Unassembled WGS sequence"/>
</dbReference>
<dbReference type="RefSeq" id="WP_184064588.1">
    <property type="nucleotide sequence ID" value="NZ_JACHNZ010000003.1"/>
</dbReference>
<dbReference type="EMBL" id="JACHNZ010000003">
    <property type="protein sequence ID" value="MBB4630887.1"/>
    <property type="molecule type" value="Genomic_DNA"/>
</dbReference>
<evidence type="ECO:0000313" key="2">
    <source>
        <dbReference type="EMBL" id="MBB4630887.1"/>
    </source>
</evidence>
<dbReference type="SUPFAM" id="SSF55920">
    <property type="entry name" value="Creatinase/aminopeptidase"/>
    <property type="match status" value="1"/>
</dbReference>
<accession>A0A7W7B0T6</accession>
<keyword evidence="2" id="KW-0645">Protease</keyword>
<protein>
    <submittedName>
        <fullName evidence="2">Xaa-Pro aminopeptidase</fullName>
    </submittedName>
</protein>
<dbReference type="Pfam" id="PF00557">
    <property type="entry name" value="Peptidase_M24"/>
    <property type="match status" value="1"/>
</dbReference>
<proteinExistence type="predicted"/>
<keyword evidence="2" id="KW-0378">Hydrolase</keyword>
<dbReference type="AlphaFoldDB" id="A0A7W7B0T6"/>
<dbReference type="InterPro" id="IPR036005">
    <property type="entry name" value="Creatinase/aminopeptidase-like"/>
</dbReference>
<comment type="caution">
    <text evidence="2">The sequence shown here is derived from an EMBL/GenBank/DDBJ whole genome shotgun (WGS) entry which is preliminary data.</text>
</comment>
<feature type="domain" description="Peptidase M24" evidence="1">
    <location>
        <begin position="25"/>
        <end position="184"/>
    </location>
</feature>
<keyword evidence="3" id="KW-1185">Reference proteome</keyword>
<evidence type="ECO:0000313" key="3">
    <source>
        <dbReference type="Proteomes" id="UP000566324"/>
    </source>
</evidence>
<name>A0A7W7B0T6_9SPHN</name>
<dbReference type="GO" id="GO:0004177">
    <property type="term" value="F:aminopeptidase activity"/>
    <property type="evidence" value="ECO:0007669"/>
    <property type="project" value="UniProtKB-KW"/>
</dbReference>
<sequence>MITGEKSRAEAVGGNFDTAMFLRVRDRTRTVINEIAAGIRPGMLEEEAVALAKARLREAEMLRGWHGLHVRFGPNTLKNFGQPSEPGVALRDNDIFFIDIGPVWQKWEGDGGDTFVVGDDPDMLAAQRDVRDLFARARSKWLDDGLSGIALYEFAAAEAQIMGWELNLDMSGHRLADFPHAVLHKGALAEAPFTPSPGLWVLEIQIRHPDRPFSAFYEDLLLTDDAARG</sequence>
<dbReference type="InterPro" id="IPR000994">
    <property type="entry name" value="Pept_M24"/>
</dbReference>
<keyword evidence="2" id="KW-0031">Aminopeptidase</keyword>
<dbReference type="Gene3D" id="3.90.230.10">
    <property type="entry name" value="Creatinase/methionine aminopeptidase superfamily"/>
    <property type="match status" value="1"/>
</dbReference>
<organism evidence="2 3">
    <name type="scientific">Sphingosinicella soli</name>
    <dbReference type="NCBI Taxonomy" id="333708"/>
    <lineage>
        <taxon>Bacteria</taxon>
        <taxon>Pseudomonadati</taxon>
        <taxon>Pseudomonadota</taxon>
        <taxon>Alphaproteobacteria</taxon>
        <taxon>Sphingomonadales</taxon>
        <taxon>Sphingosinicellaceae</taxon>
        <taxon>Sphingosinicella</taxon>
    </lineage>
</organism>